<dbReference type="InterPro" id="IPR005467">
    <property type="entry name" value="His_kinase_dom"/>
</dbReference>
<dbReference type="EMBL" id="LK996017">
    <property type="protein sequence ID" value="CDX00454.1"/>
    <property type="molecule type" value="Genomic_DNA"/>
</dbReference>
<feature type="transmembrane region" description="Helical" evidence="11">
    <location>
        <begin position="239"/>
        <end position="255"/>
    </location>
</feature>
<dbReference type="SUPFAM" id="SSF47384">
    <property type="entry name" value="Homodimeric domain of signal transducing histidine kinase"/>
    <property type="match status" value="1"/>
</dbReference>
<dbReference type="SUPFAM" id="SSF55874">
    <property type="entry name" value="ATPase domain of HSP90 chaperone/DNA topoisomerase II/histidine kinase"/>
    <property type="match status" value="2"/>
</dbReference>
<name>A0A098AV95_DESHA</name>
<dbReference type="PANTHER" id="PTHR43547">
    <property type="entry name" value="TWO-COMPONENT HISTIDINE KINASE"/>
    <property type="match status" value="1"/>
</dbReference>
<evidence type="ECO:0000256" key="5">
    <source>
        <dbReference type="ARBA" id="ARBA00022553"/>
    </source>
</evidence>
<dbReference type="InterPro" id="IPR001789">
    <property type="entry name" value="Sig_transdc_resp-reg_receiver"/>
</dbReference>
<dbReference type="RefSeq" id="WP_208925232.1">
    <property type="nucleotide sequence ID" value="NZ_LK996017.1"/>
</dbReference>
<evidence type="ECO:0000259" key="13">
    <source>
        <dbReference type="PROSITE" id="PS50110"/>
    </source>
</evidence>
<dbReference type="PROSITE" id="PS50109">
    <property type="entry name" value="HIS_KIN"/>
    <property type="match status" value="2"/>
</dbReference>
<dbReference type="FunFam" id="3.30.565.10:FF:000006">
    <property type="entry name" value="Sensor histidine kinase WalK"/>
    <property type="match status" value="1"/>
</dbReference>
<evidence type="ECO:0000256" key="4">
    <source>
        <dbReference type="ARBA" id="ARBA00018672"/>
    </source>
</evidence>
<keyword evidence="11" id="KW-1133">Transmembrane helix</keyword>
<keyword evidence="6 14" id="KW-0808">Transferase</keyword>
<dbReference type="CDD" id="cd16922">
    <property type="entry name" value="HATPase_EvgS-ArcB-TorS-like"/>
    <property type="match status" value="1"/>
</dbReference>
<dbReference type="InterPro" id="IPR011623">
    <property type="entry name" value="7TMR_DISM_rcpt_extracell_dom1"/>
</dbReference>
<feature type="domain" description="Histidine kinase" evidence="12">
    <location>
        <begin position="916"/>
        <end position="1018"/>
    </location>
</feature>
<protein>
    <recommendedName>
        <fullName evidence="4">Stage 0 sporulation protein A homolog</fullName>
        <ecNumber evidence="3">2.7.13.3</ecNumber>
    </recommendedName>
</protein>
<evidence type="ECO:0000256" key="2">
    <source>
        <dbReference type="ARBA" id="ARBA00004370"/>
    </source>
</evidence>
<evidence type="ECO:0000313" key="14">
    <source>
        <dbReference type="EMBL" id="CDX00454.1"/>
    </source>
</evidence>
<dbReference type="InterPro" id="IPR036097">
    <property type="entry name" value="HisK_dim/P_sf"/>
</dbReference>
<feature type="modified residue" description="4-aspartylphosphate" evidence="10">
    <location>
        <position position="741"/>
    </location>
</feature>
<dbReference type="GO" id="GO:0016020">
    <property type="term" value="C:membrane"/>
    <property type="evidence" value="ECO:0007669"/>
    <property type="project" value="UniProtKB-SubCell"/>
</dbReference>
<dbReference type="SMART" id="SM00387">
    <property type="entry name" value="HATPase_c"/>
    <property type="match status" value="2"/>
</dbReference>
<dbReference type="GO" id="GO:0000155">
    <property type="term" value="F:phosphorelay sensor kinase activity"/>
    <property type="evidence" value="ECO:0007669"/>
    <property type="project" value="InterPro"/>
</dbReference>
<keyword evidence="11" id="KW-0472">Membrane</keyword>
<dbReference type="SMART" id="SM00388">
    <property type="entry name" value="HisKA"/>
    <property type="match status" value="1"/>
</dbReference>
<sequence length="1018" mass="113253">MNNTNMQKSFFVIMLLIMAASLAVPLFRLSLSDIPKAVKGTLDLRDYNGVRDKTVKLSGEWEFYFGQLLTPEDFKNQEPSGKTIQNVPASWGSYQIEGEHLPPQGSATYRLRILLPAEGGNFGIKITCISASARIFADDQLILECGSPGNSPETTVHKYYADTGYFQTDDGEVEILVQAADFSYVNSGILYEIHFGDQKSIATLRMYDSFLDISLISGMSFLALYFFGLGLQRKKSAEILFFALYCLVSSLQASVRSEALLNYALPALSYNTSLKILIISYTLCLYALIKFLYHAQEGGSSRRANLIIDGITLFFILLDWFTDFYLWGYIYTVALVGQIYVLFLLIALLAKNTKGGSEGRYYLFSAVVSSLIHLLTILANFILLWESNLFLPVFQPIFVLSLALYMSEKYENSFKTIEKLSDRLVVLDKLKDDFLAKTSHELKTPLNGIINISQSLLDGAGGSLSRAQAEDIRLITSIGKRLSTLVYDILDYSKLKVMDIQLHIVCLDVHQVAESTVDIFRYLIKGRPITLENKIPPNQHLIWADENRLKQIFSNLLDNSLKYTELGSISLSCRQDGGFLWIQVSDTGIGIPADKLKDIFAPYEQLGEQSANQRGIGLGLTITQQLIELHGGQIVARSEPGQGTSFTFSIPLAKDNKPQRSLPGDYVGYDGSESLATEALPQTVHVGGEFSILVVDDEFSNLKALMNILTLNQYNVTVAINGEAALHLLKGAFHYDLCILDVMMPGISGYEVCRKIRETYSPLELPILLLTAKALPEDMEAGFRAGANDFIEKPFEVRELKCRVSTLVQLKNSMDLLLKKETAFLQAQIRPHFLFNALNTIYSFCYTNPGKAGELLAELGVFLRSSFDFSSTASLVTVEKELRLVKAYVAIEEARFGSQLEVEYAVEPSVLNFSILPLMIQPIVENSIRHGLLKRSQGGKVSLSLTHSEDCIQVEVIDNGVGIPASVLKDLIHAKSETRGVGLTNISRRLLRFYGTTLTIFSVEDHGTTVSFRIPAKT</sequence>
<dbReference type="Gene3D" id="3.40.50.2300">
    <property type="match status" value="1"/>
</dbReference>
<dbReference type="EC" id="2.7.13.3" evidence="3"/>
<dbReference type="Gene3D" id="3.30.565.10">
    <property type="entry name" value="Histidine kinase-like ATPase, C-terminal domain"/>
    <property type="match status" value="2"/>
</dbReference>
<dbReference type="AlphaFoldDB" id="A0A098AV95"/>
<dbReference type="InterPro" id="IPR004358">
    <property type="entry name" value="Sig_transdc_His_kin-like_C"/>
</dbReference>
<dbReference type="PROSITE" id="PS50110">
    <property type="entry name" value="RESPONSE_REGULATORY"/>
    <property type="match status" value="1"/>
</dbReference>
<reference evidence="14" key="1">
    <citation type="submission" date="2014-07" db="EMBL/GenBank/DDBJ databases">
        <authorList>
            <person name="Hornung V.Bastian."/>
        </authorList>
    </citation>
    <scope>NUCLEOTIDE SEQUENCE</scope>
    <source>
        <strain evidence="14">PCE-S</strain>
    </source>
</reference>
<organism evidence="14">
    <name type="scientific">Desulfitobacterium hafniense</name>
    <name type="common">Desulfitobacterium frappieri</name>
    <dbReference type="NCBI Taxonomy" id="49338"/>
    <lineage>
        <taxon>Bacteria</taxon>
        <taxon>Bacillati</taxon>
        <taxon>Bacillota</taxon>
        <taxon>Clostridia</taxon>
        <taxon>Eubacteriales</taxon>
        <taxon>Desulfitobacteriaceae</taxon>
        <taxon>Desulfitobacterium</taxon>
    </lineage>
</organism>
<feature type="transmembrane region" description="Helical" evidence="11">
    <location>
        <begin position="328"/>
        <end position="349"/>
    </location>
</feature>
<dbReference type="Pfam" id="PF07695">
    <property type="entry name" value="7TMR-DISM_7TM"/>
    <property type="match status" value="1"/>
</dbReference>
<feature type="domain" description="Histidine kinase" evidence="12">
    <location>
        <begin position="437"/>
        <end position="654"/>
    </location>
</feature>
<dbReference type="Pfam" id="PF00512">
    <property type="entry name" value="HisKA"/>
    <property type="match status" value="1"/>
</dbReference>
<dbReference type="InterPro" id="IPR003594">
    <property type="entry name" value="HATPase_dom"/>
</dbReference>
<feature type="transmembrane region" description="Helical" evidence="11">
    <location>
        <begin position="361"/>
        <end position="383"/>
    </location>
</feature>
<comment type="catalytic activity">
    <reaction evidence="1">
        <text>ATP + protein L-histidine = ADP + protein N-phospho-L-histidine.</text>
        <dbReference type="EC" id="2.7.13.3"/>
    </reaction>
</comment>
<dbReference type="SMART" id="SM00448">
    <property type="entry name" value="REC"/>
    <property type="match status" value="1"/>
</dbReference>
<feature type="transmembrane region" description="Helical" evidence="11">
    <location>
        <begin position="275"/>
        <end position="293"/>
    </location>
</feature>
<keyword evidence="5 10" id="KW-0597">Phosphoprotein</keyword>
<dbReference type="InterPro" id="IPR010559">
    <property type="entry name" value="Sig_transdc_His_kin_internal"/>
</dbReference>
<feature type="domain" description="Response regulatory" evidence="13">
    <location>
        <begin position="691"/>
        <end position="808"/>
    </location>
</feature>
<keyword evidence="8" id="KW-0902">Two-component regulatory system</keyword>
<dbReference type="SUPFAM" id="SSF49785">
    <property type="entry name" value="Galactose-binding domain-like"/>
    <property type="match status" value="1"/>
</dbReference>
<evidence type="ECO:0000256" key="8">
    <source>
        <dbReference type="ARBA" id="ARBA00023012"/>
    </source>
</evidence>
<dbReference type="Pfam" id="PF00072">
    <property type="entry name" value="Response_reg"/>
    <property type="match status" value="1"/>
</dbReference>
<dbReference type="PANTHER" id="PTHR43547:SF2">
    <property type="entry name" value="HYBRID SIGNAL TRANSDUCTION HISTIDINE KINASE C"/>
    <property type="match status" value="1"/>
</dbReference>
<gene>
    <name evidence="14" type="ORF">DPCES_0567</name>
</gene>
<evidence type="ECO:0000259" key="12">
    <source>
        <dbReference type="PROSITE" id="PS50109"/>
    </source>
</evidence>
<comment type="subcellular location">
    <subcellularLocation>
        <location evidence="2">Membrane</location>
    </subcellularLocation>
</comment>
<dbReference type="Pfam" id="PF02518">
    <property type="entry name" value="HATPase_c"/>
    <property type="match status" value="2"/>
</dbReference>
<dbReference type="PATRIC" id="fig|49338.4.peg.603"/>
<feature type="transmembrane region" description="Helical" evidence="11">
    <location>
        <begin position="305"/>
        <end position="322"/>
    </location>
</feature>
<dbReference type="CDD" id="cd00082">
    <property type="entry name" value="HisKA"/>
    <property type="match status" value="1"/>
</dbReference>
<proteinExistence type="predicted"/>
<dbReference type="InterPro" id="IPR003661">
    <property type="entry name" value="HisK_dim/P_dom"/>
</dbReference>
<evidence type="ECO:0000256" key="7">
    <source>
        <dbReference type="ARBA" id="ARBA00022777"/>
    </source>
</evidence>
<comment type="function">
    <text evidence="9">May play the central regulatory role in sporulation. It may be an element of the effector pathway responsible for the activation of sporulation genes in response to nutritional stress. Spo0A may act in concert with spo0H (a sigma factor) to control the expression of some genes that are critical to the sporulation process.</text>
</comment>
<evidence type="ECO:0000256" key="10">
    <source>
        <dbReference type="PROSITE-ProRule" id="PRU00169"/>
    </source>
</evidence>
<dbReference type="InterPro" id="IPR036890">
    <property type="entry name" value="HATPase_C_sf"/>
</dbReference>
<keyword evidence="7 14" id="KW-0418">Kinase</keyword>
<dbReference type="SUPFAM" id="SSF52172">
    <property type="entry name" value="CheY-like"/>
    <property type="match status" value="1"/>
</dbReference>
<dbReference type="Gene3D" id="1.10.287.130">
    <property type="match status" value="1"/>
</dbReference>
<evidence type="ECO:0000256" key="6">
    <source>
        <dbReference type="ARBA" id="ARBA00022679"/>
    </source>
</evidence>
<keyword evidence="11" id="KW-0812">Transmembrane</keyword>
<dbReference type="PRINTS" id="PR00344">
    <property type="entry name" value="BCTRLSENSOR"/>
</dbReference>
<evidence type="ECO:0000256" key="3">
    <source>
        <dbReference type="ARBA" id="ARBA00012438"/>
    </source>
</evidence>
<dbReference type="CDD" id="cd17574">
    <property type="entry name" value="REC_OmpR"/>
    <property type="match status" value="1"/>
</dbReference>
<dbReference type="InterPro" id="IPR011006">
    <property type="entry name" value="CheY-like_superfamily"/>
</dbReference>
<evidence type="ECO:0000256" key="11">
    <source>
        <dbReference type="SAM" id="Phobius"/>
    </source>
</evidence>
<dbReference type="InterPro" id="IPR008979">
    <property type="entry name" value="Galactose-bd-like_sf"/>
</dbReference>
<accession>A0A098AV95</accession>
<feature type="transmembrane region" description="Helical" evidence="11">
    <location>
        <begin position="209"/>
        <end position="227"/>
    </location>
</feature>
<evidence type="ECO:0000256" key="9">
    <source>
        <dbReference type="ARBA" id="ARBA00024867"/>
    </source>
</evidence>
<dbReference type="Pfam" id="PF06580">
    <property type="entry name" value="His_kinase"/>
    <property type="match status" value="1"/>
</dbReference>
<evidence type="ECO:0000256" key="1">
    <source>
        <dbReference type="ARBA" id="ARBA00000085"/>
    </source>
</evidence>